<feature type="transmembrane region" description="Helical" evidence="2">
    <location>
        <begin position="176"/>
        <end position="196"/>
    </location>
</feature>
<dbReference type="Pfam" id="PF20151">
    <property type="entry name" value="DUF6533"/>
    <property type="match status" value="1"/>
</dbReference>
<evidence type="ECO:0000256" key="1">
    <source>
        <dbReference type="SAM" id="MobiDB-lite"/>
    </source>
</evidence>
<keyword evidence="2" id="KW-1133">Transmembrane helix</keyword>
<feature type="transmembrane region" description="Helical" evidence="2">
    <location>
        <begin position="121"/>
        <end position="145"/>
    </location>
</feature>
<sequence length="388" mass="43116">MVAAELDGEMLILIGQFKALQGLLVAAVTFFFYDYAVSLKREISTIWIGKWTTLNVLYLLSRYIPFINFIDMGLTILIDINPKLCLPMFQFSLWTSIAGMIIAESFFYLRAYALWGTSRTAAILLIGLFSAMVIAGFVVDGIMAASATQVEPPFQARHIFPQCVIVVTEPNYAICGWIIITGVDTALITMIIYAKTRLYRSFTAAQNNLLSQVYRDALLYFFCNLSISIISIILSFVAQGPLKAASSTCGVAMFSILSCKIMLRLREYGNSHFLDQDIVSLGSNRVLSSLRFTHRTGDVEMTLPECFLSARSYLSTRVIGSIESQERSLCNQNQQPQELEGAFPVLPASRSPLKLHHSSSTALPALDPPNDTNYSQVAKPMMDARIIL</sequence>
<gene>
    <name evidence="4" type="ORF">P691DRAFT_778138</name>
</gene>
<feature type="transmembrane region" description="Helical" evidence="2">
    <location>
        <begin position="12"/>
        <end position="35"/>
    </location>
</feature>
<keyword evidence="5" id="KW-1185">Reference proteome</keyword>
<keyword evidence="2" id="KW-0472">Membrane</keyword>
<protein>
    <recommendedName>
        <fullName evidence="3">DUF6533 domain-containing protein</fullName>
    </recommendedName>
</protein>
<evidence type="ECO:0000256" key="2">
    <source>
        <dbReference type="SAM" id="Phobius"/>
    </source>
</evidence>
<dbReference type="InterPro" id="IPR045340">
    <property type="entry name" value="DUF6533"/>
</dbReference>
<accession>A0A9P5X510</accession>
<evidence type="ECO:0000313" key="4">
    <source>
        <dbReference type="EMBL" id="KAF9444613.1"/>
    </source>
</evidence>
<evidence type="ECO:0000259" key="3">
    <source>
        <dbReference type="Pfam" id="PF20151"/>
    </source>
</evidence>
<dbReference type="AlphaFoldDB" id="A0A9P5X510"/>
<keyword evidence="2" id="KW-0812">Transmembrane</keyword>
<feature type="region of interest" description="Disordered" evidence="1">
    <location>
        <begin position="351"/>
        <end position="372"/>
    </location>
</feature>
<evidence type="ECO:0000313" key="5">
    <source>
        <dbReference type="Proteomes" id="UP000807342"/>
    </source>
</evidence>
<feature type="domain" description="DUF6533" evidence="3">
    <location>
        <begin position="24"/>
        <end position="67"/>
    </location>
</feature>
<feature type="transmembrane region" description="Helical" evidence="2">
    <location>
        <begin position="56"/>
        <end position="77"/>
    </location>
</feature>
<organism evidence="4 5">
    <name type="scientific">Macrolepiota fuliginosa MF-IS2</name>
    <dbReference type="NCBI Taxonomy" id="1400762"/>
    <lineage>
        <taxon>Eukaryota</taxon>
        <taxon>Fungi</taxon>
        <taxon>Dikarya</taxon>
        <taxon>Basidiomycota</taxon>
        <taxon>Agaricomycotina</taxon>
        <taxon>Agaricomycetes</taxon>
        <taxon>Agaricomycetidae</taxon>
        <taxon>Agaricales</taxon>
        <taxon>Agaricineae</taxon>
        <taxon>Agaricaceae</taxon>
        <taxon>Macrolepiota</taxon>
    </lineage>
</organism>
<feature type="transmembrane region" description="Helical" evidence="2">
    <location>
        <begin position="217"/>
        <end position="238"/>
    </location>
</feature>
<dbReference type="EMBL" id="MU151361">
    <property type="protein sequence ID" value="KAF9444613.1"/>
    <property type="molecule type" value="Genomic_DNA"/>
</dbReference>
<proteinExistence type="predicted"/>
<comment type="caution">
    <text evidence="4">The sequence shown here is derived from an EMBL/GenBank/DDBJ whole genome shotgun (WGS) entry which is preliminary data.</text>
</comment>
<dbReference type="OrthoDB" id="2675435at2759"/>
<dbReference type="Proteomes" id="UP000807342">
    <property type="component" value="Unassembled WGS sequence"/>
</dbReference>
<reference evidence="4" key="1">
    <citation type="submission" date="2020-11" db="EMBL/GenBank/DDBJ databases">
        <authorList>
            <consortium name="DOE Joint Genome Institute"/>
            <person name="Ahrendt S."/>
            <person name="Riley R."/>
            <person name="Andreopoulos W."/>
            <person name="Labutti K."/>
            <person name="Pangilinan J."/>
            <person name="Ruiz-Duenas F.J."/>
            <person name="Barrasa J.M."/>
            <person name="Sanchez-Garcia M."/>
            <person name="Camarero S."/>
            <person name="Miyauchi S."/>
            <person name="Serrano A."/>
            <person name="Linde D."/>
            <person name="Babiker R."/>
            <person name="Drula E."/>
            <person name="Ayuso-Fernandez I."/>
            <person name="Pacheco R."/>
            <person name="Padilla G."/>
            <person name="Ferreira P."/>
            <person name="Barriuso J."/>
            <person name="Kellner H."/>
            <person name="Castanera R."/>
            <person name="Alfaro M."/>
            <person name="Ramirez L."/>
            <person name="Pisabarro A.G."/>
            <person name="Kuo A."/>
            <person name="Tritt A."/>
            <person name="Lipzen A."/>
            <person name="He G."/>
            <person name="Yan M."/>
            <person name="Ng V."/>
            <person name="Cullen D."/>
            <person name="Martin F."/>
            <person name="Rosso M.-N."/>
            <person name="Henrissat B."/>
            <person name="Hibbett D."/>
            <person name="Martinez A.T."/>
            <person name="Grigoriev I.V."/>
        </authorList>
    </citation>
    <scope>NUCLEOTIDE SEQUENCE</scope>
    <source>
        <strain evidence="4">MF-IS2</strain>
    </source>
</reference>
<feature type="transmembrane region" description="Helical" evidence="2">
    <location>
        <begin position="89"/>
        <end position="109"/>
    </location>
</feature>
<name>A0A9P5X510_9AGAR</name>